<evidence type="ECO:0000256" key="3">
    <source>
        <dbReference type="ARBA" id="ARBA00023125"/>
    </source>
</evidence>
<dbReference type="GO" id="GO:0016987">
    <property type="term" value="F:sigma factor activity"/>
    <property type="evidence" value="ECO:0007669"/>
    <property type="project" value="UniProtKB-KW"/>
</dbReference>
<dbReference type="Pfam" id="PF04539">
    <property type="entry name" value="Sigma70_r3"/>
    <property type="match status" value="1"/>
</dbReference>
<dbReference type="InterPro" id="IPR014284">
    <property type="entry name" value="RNA_pol_sigma-70_dom"/>
</dbReference>
<dbReference type="PROSITE" id="PS00715">
    <property type="entry name" value="SIGMA70_1"/>
    <property type="match status" value="1"/>
</dbReference>
<dbReference type="RefSeq" id="WP_172585286.1">
    <property type="nucleotide sequence ID" value="NZ_BLAM01000210.1"/>
</dbReference>
<dbReference type="InterPro" id="IPR000943">
    <property type="entry name" value="RNA_pol_sigma70"/>
</dbReference>
<name>A0A6F9XPQ7_9LACO</name>
<dbReference type="Pfam" id="PF04542">
    <property type="entry name" value="Sigma70_r2"/>
    <property type="match status" value="1"/>
</dbReference>
<keyword evidence="1" id="KW-0805">Transcription regulation</keyword>
<evidence type="ECO:0000259" key="5">
    <source>
        <dbReference type="PROSITE" id="PS00715"/>
    </source>
</evidence>
<keyword evidence="3" id="KW-0238">DNA-binding</keyword>
<dbReference type="PIRSF" id="PIRSF000770">
    <property type="entry name" value="RNA_pol_sigma-SigE/K"/>
    <property type="match status" value="1"/>
</dbReference>
<dbReference type="PRINTS" id="PR00046">
    <property type="entry name" value="SIGMA70FCT"/>
</dbReference>
<dbReference type="Gene3D" id="1.10.601.10">
    <property type="entry name" value="RNA Polymerase Primary Sigma Factor"/>
    <property type="match status" value="1"/>
</dbReference>
<feature type="domain" description="RNA polymerase sigma-70" evidence="5">
    <location>
        <begin position="72"/>
        <end position="85"/>
    </location>
</feature>
<dbReference type="AlphaFoldDB" id="A0A6F9XPQ7"/>
<dbReference type="InterPro" id="IPR007624">
    <property type="entry name" value="RNA_pol_sigma70_r3"/>
</dbReference>
<organism evidence="6">
    <name type="scientific">Ligilactobacillus agilis</name>
    <dbReference type="NCBI Taxonomy" id="1601"/>
    <lineage>
        <taxon>Bacteria</taxon>
        <taxon>Bacillati</taxon>
        <taxon>Bacillota</taxon>
        <taxon>Bacilli</taxon>
        <taxon>Lactobacillales</taxon>
        <taxon>Lactobacillaceae</taxon>
        <taxon>Ligilactobacillus</taxon>
    </lineage>
</organism>
<dbReference type="InterPro" id="IPR013325">
    <property type="entry name" value="RNA_pol_sigma_r2"/>
</dbReference>
<evidence type="ECO:0000313" key="6">
    <source>
        <dbReference type="EMBL" id="GET07168.1"/>
    </source>
</evidence>
<proteinExistence type="predicted"/>
<dbReference type="Pfam" id="PF04545">
    <property type="entry name" value="Sigma70_r4"/>
    <property type="match status" value="1"/>
</dbReference>
<dbReference type="GO" id="GO:0003677">
    <property type="term" value="F:DNA binding"/>
    <property type="evidence" value="ECO:0007669"/>
    <property type="project" value="UniProtKB-KW"/>
</dbReference>
<dbReference type="NCBIfam" id="TIGR02937">
    <property type="entry name" value="sigma70-ECF"/>
    <property type="match status" value="1"/>
</dbReference>
<dbReference type="Proteomes" id="UP000494265">
    <property type="component" value="Unassembled WGS sequence"/>
</dbReference>
<dbReference type="GO" id="GO:0006352">
    <property type="term" value="P:DNA-templated transcription initiation"/>
    <property type="evidence" value="ECO:0007669"/>
    <property type="project" value="InterPro"/>
</dbReference>
<dbReference type="SUPFAM" id="SSF88659">
    <property type="entry name" value="Sigma3 and sigma4 domains of RNA polymerase sigma factors"/>
    <property type="match status" value="2"/>
</dbReference>
<evidence type="ECO:0000256" key="1">
    <source>
        <dbReference type="ARBA" id="ARBA00023015"/>
    </source>
</evidence>
<dbReference type="Gene3D" id="1.10.10.10">
    <property type="entry name" value="Winged helix-like DNA-binding domain superfamily/Winged helix DNA-binding domain"/>
    <property type="match status" value="2"/>
</dbReference>
<protein>
    <recommendedName>
        <fullName evidence="5">RNA polymerase sigma-70 domain-containing protein</fullName>
    </recommendedName>
</protein>
<dbReference type="InterPro" id="IPR050239">
    <property type="entry name" value="Sigma-70_RNA_pol_init_factors"/>
</dbReference>
<reference evidence="6" key="1">
    <citation type="submission" date="2019-10" db="EMBL/GenBank/DDBJ databases">
        <title>Lactobacillus agilis SY212 Whole Genome Sequencing Project.</title>
        <authorList>
            <person name="Suzuki S."/>
            <person name="Endo A."/>
            <person name="Maeno S."/>
            <person name="Shiwa Y."/>
            <person name="Matsutani M."/>
            <person name="Kajikawa A."/>
        </authorList>
    </citation>
    <scope>NUCLEOTIDE SEQUENCE</scope>
    <source>
        <strain evidence="6">SY212</strain>
    </source>
</reference>
<evidence type="ECO:0000256" key="4">
    <source>
        <dbReference type="ARBA" id="ARBA00023163"/>
    </source>
</evidence>
<dbReference type="PANTHER" id="PTHR30603:SF47">
    <property type="entry name" value="RNA POLYMERASE SIGMA FACTOR SIGD, CHLOROPLASTIC"/>
    <property type="match status" value="1"/>
</dbReference>
<evidence type="ECO:0000256" key="2">
    <source>
        <dbReference type="ARBA" id="ARBA00023082"/>
    </source>
</evidence>
<dbReference type="InterPro" id="IPR036388">
    <property type="entry name" value="WH-like_DNA-bd_sf"/>
</dbReference>
<dbReference type="EMBL" id="BLAM01000210">
    <property type="protein sequence ID" value="GET07168.1"/>
    <property type="molecule type" value="Genomic_DNA"/>
</dbReference>
<dbReference type="CDD" id="cd06171">
    <property type="entry name" value="Sigma70_r4"/>
    <property type="match status" value="1"/>
</dbReference>
<comment type="caution">
    <text evidence="6">The sequence shown here is derived from an EMBL/GenBank/DDBJ whole genome shotgun (WGS) entry which is preliminary data.</text>
</comment>
<dbReference type="SUPFAM" id="SSF88946">
    <property type="entry name" value="Sigma2 domain of RNA polymerase sigma factors"/>
    <property type="match status" value="1"/>
</dbReference>
<dbReference type="InterPro" id="IPR007627">
    <property type="entry name" value="RNA_pol_sigma70_r2"/>
</dbReference>
<keyword evidence="4" id="KW-0804">Transcription</keyword>
<keyword evidence="2" id="KW-0731">Sigma factor</keyword>
<sequence length="285" mass="33204">MKKGTSDIISKYFQDIEKFEIMQPEFFNFLVNQIKNGDEAAKDFAITHNLKLVVFFAKKEYQKYNSKIPLEDIIQEGNLGLIKAIEHFNPEKGKKFSTYAEYWIKQYITRLFENTAYTIRLPVHVHGALSKLRKAEHILTQLDGTKPTLEELSDFTGIPVDKVNQYLNHKRDPISMDTTYIINNEEIELGSVIEDTTAENPEEITEMNGQKFYINKVIGEVLNEKEENIIRLRYGLDTLGNRKTLTEIADIFGLTRERIRQIQKQAEEKLRVHLNKKMKISSEII</sequence>
<dbReference type="InterPro" id="IPR013324">
    <property type="entry name" value="RNA_pol_sigma_r3/r4-like"/>
</dbReference>
<gene>
    <name evidence="6" type="ORF">SY212_21980</name>
</gene>
<accession>A0A6F9XPQ7</accession>
<dbReference type="InterPro" id="IPR007630">
    <property type="entry name" value="RNA_pol_sigma70_r4"/>
</dbReference>
<dbReference type="PANTHER" id="PTHR30603">
    <property type="entry name" value="RNA POLYMERASE SIGMA FACTOR RPO"/>
    <property type="match status" value="1"/>
</dbReference>